<keyword evidence="1" id="KW-0678">Repressor</keyword>
<dbReference type="InterPro" id="IPR009061">
    <property type="entry name" value="DNA-bd_dom_put_sf"/>
</dbReference>
<dbReference type="EMBL" id="CP002400">
    <property type="protein sequence ID" value="ADU27900.1"/>
    <property type="molecule type" value="Genomic_DNA"/>
</dbReference>
<dbReference type="SUPFAM" id="SSF46955">
    <property type="entry name" value="Putative DNA-binding domain"/>
    <property type="match status" value="1"/>
</dbReference>
<dbReference type="InterPro" id="IPR011256">
    <property type="entry name" value="Reg_factor_effector_dom_sf"/>
</dbReference>
<organism evidence="7 8">
    <name type="scientific">Ethanoligenens harbinense (strain DSM 18485 / JCM 12961 / CGMCC 1.5033 / YUAN-3)</name>
    <dbReference type="NCBI Taxonomy" id="663278"/>
    <lineage>
        <taxon>Bacteria</taxon>
        <taxon>Bacillati</taxon>
        <taxon>Bacillota</taxon>
        <taxon>Clostridia</taxon>
        <taxon>Eubacteriales</taxon>
        <taxon>Oscillospiraceae</taxon>
        <taxon>Ethanoligenens</taxon>
    </lineage>
</organism>
<evidence type="ECO:0000313" key="7">
    <source>
        <dbReference type="EMBL" id="ADU27900.1"/>
    </source>
</evidence>
<evidence type="ECO:0000256" key="3">
    <source>
        <dbReference type="ARBA" id="ARBA00023125"/>
    </source>
</evidence>
<dbReference type="eggNOG" id="COG4978">
    <property type="taxonomic scope" value="Bacteria"/>
</dbReference>
<protein>
    <submittedName>
        <fullName evidence="7">Transcriptional regulator, MerR family</fullName>
    </submittedName>
</protein>
<evidence type="ECO:0000256" key="5">
    <source>
        <dbReference type="SAM" id="Coils"/>
    </source>
</evidence>
<evidence type="ECO:0000313" key="8">
    <source>
        <dbReference type="Proteomes" id="UP000001551"/>
    </source>
</evidence>
<dbReference type="GO" id="GO:0003700">
    <property type="term" value="F:DNA-binding transcription factor activity"/>
    <property type="evidence" value="ECO:0007669"/>
    <property type="project" value="InterPro"/>
</dbReference>
<dbReference type="InterPro" id="IPR047057">
    <property type="entry name" value="MerR_fam"/>
</dbReference>
<dbReference type="Proteomes" id="UP000001551">
    <property type="component" value="Chromosome"/>
</dbReference>
<dbReference type="HOGENOM" id="CLU_065103_0_0_9"/>
<accession>E6U587</accession>
<sequence>MPPKIIIGEMARMHGISTQTLRYYDRINLFKPSYTDQENGYRYYGIEQFAHLESILFLKGLGMSLQDIKKYFKNRDLKSMLELMENRLSRLDAEVLNLEMKRKKIASLFSTIRNYQNHDVLGKCHLQKMPERRILFFHFGGGDIVSEHEFGIKKLENVLENVDDLYLNPFGTVISKDALQTKSYEIFKGIAMVFDADIPKRPGTLPMQTGSYACMAFVGTYKEVSGYCAQLVDWINKQNLEIIGDGIILVVTDKAYSDFEYEYVSEIQVPVRKIRT</sequence>
<dbReference type="InterPro" id="IPR029442">
    <property type="entry name" value="GyrI-like"/>
</dbReference>
<keyword evidence="5" id="KW-0175">Coiled coil</keyword>
<dbReference type="RefSeq" id="WP_013486246.1">
    <property type="nucleotide sequence ID" value="NC_014828.1"/>
</dbReference>
<evidence type="ECO:0000256" key="2">
    <source>
        <dbReference type="ARBA" id="ARBA00023015"/>
    </source>
</evidence>
<dbReference type="PANTHER" id="PTHR30204:SF69">
    <property type="entry name" value="MERR-FAMILY TRANSCRIPTIONAL REGULATOR"/>
    <property type="match status" value="1"/>
</dbReference>
<evidence type="ECO:0000259" key="6">
    <source>
        <dbReference type="PROSITE" id="PS50937"/>
    </source>
</evidence>
<dbReference type="Pfam" id="PF06445">
    <property type="entry name" value="GyrI-like"/>
    <property type="match status" value="1"/>
</dbReference>
<keyword evidence="4" id="KW-0804">Transcription</keyword>
<keyword evidence="3" id="KW-0238">DNA-binding</keyword>
<feature type="coiled-coil region" evidence="5">
    <location>
        <begin position="74"/>
        <end position="101"/>
    </location>
</feature>
<dbReference type="Gene3D" id="1.10.1660.10">
    <property type="match status" value="1"/>
</dbReference>
<dbReference type="eggNOG" id="COG0789">
    <property type="taxonomic scope" value="Bacteria"/>
</dbReference>
<dbReference type="Pfam" id="PF13411">
    <property type="entry name" value="MerR_1"/>
    <property type="match status" value="1"/>
</dbReference>
<feature type="domain" description="HTH merR-type" evidence="6">
    <location>
        <begin position="4"/>
        <end position="74"/>
    </location>
</feature>
<dbReference type="KEGG" id="eha:Ethha_2402"/>
<dbReference type="CDD" id="cd01107">
    <property type="entry name" value="HTH_BmrR"/>
    <property type="match status" value="1"/>
</dbReference>
<dbReference type="PANTHER" id="PTHR30204">
    <property type="entry name" value="REDOX-CYCLING DRUG-SENSING TRANSCRIPTIONAL ACTIVATOR SOXR"/>
    <property type="match status" value="1"/>
</dbReference>
<dbReference type="STRING" id="663278.Ethha_2402"/>
<name>E6U587_ETHHY</name>
<dbReference type="GO" id="GO:0003677">
    <property type="term" value="F:DNA binding"/>
    <property type="evidence" value="ECO:0007669"/>
    <property type="project" value="UniProtKB-KW"/>
</dbReference>
<reference evidence="7 8" key="1">
    <citation type="submission" date="2010-12" db="EMBL/GenBank/DDBJ databases">
        <title>Complete sequence of Ethanoligenens harbinense YUAN-3.</title>
        <authorList>
            <person name="Lucas S."/>
            <person name="Copeland A."/>
            <person name="Lapidus A."/>
            <person name="Cheng J.-F."/>
            <person name="Bruce D."/>
            <person name="Goodwin L."/>
            <person name="Pitluck S."/>
            <person name="Chertkov O."/>
            <person name="Misra M."/>
            <person name="Detter J.C."/>
            <person name="Han C."/>
            <person name="Tapia R."/>
            <person name="Land M."/>
            <person name="Hauser L."/>
            <person name="Jeffries C."/>
            <person name="Kyrpides N."/>
            <person name="Ivanova N."/>
            <person name="Mikhailova N."/>
            <person name="Wang A."/>
            <person name="Mouttaki H."/>
            <person name="He Z."/>
            <person name="Zhou J."/>
            <person name="Hemme C.L."/>
            <person name="Woyke T."/>
        </authorList>
    </citation>
    <scope>NUCLEOTIDE SEQUENCE [LARGE SCALE GENOMIC DNA]</scope>
    <source>
        <strain evidence="8">DSM 18485 / JCM 12961 / CGMCC 1.5033 / YUAN-3</strain>
    </source>
</reference>
<evidence type="ECO:0000256" key="1">
    <source>
        <dbReference type="ARBA" id="ARBA00022491"/>
    </source>
</evidence>
<evidence type="ECO:0000256" key="4">
    <source>
        <dbReference type="ARBA" id="ARBA00023163"/>
    </source>
</evidence>
<dbReference type="SUPFAM" id="SSF55136">
    <property type="entry name" value="Probable bacterial effector-binding domain"/>
    <property type="match status" value="1"/>
</dbReference>
<proteinExistence type="predicted"/>
<gene>
    <name evidence="7" type="ordered locus">Ethha_2402</name>
</gene>
<dbReference type="AlphaFoldDB" id="E6U587"/>
<keyword evidence="2" id="KW-0805">Transcription regulation</keyword>
<dbReference type="PROSITE" id="PS50937">
    <property type="entry name" value="HTH_MERR_2"/>
    <property type="match status" value="1"/>
</dbReference>
<keyword evidence="8" id="KW-1185">Reference proteome</keyword>
<dbReference type="InterPro" id="IPR000551">
    <property type="entry name" value="MerR-type_HTH_dom"/>
</dbReference>
<dbReference type="SMART" id="SM00422">
    <property type="entry name" value="HTH_MERR"/>
    <property type="match status" value="1"/>
</dbReference>
<dbReference type="Gene3D" id="3.20.80.10">
    <property type="entry name" value="Regulatory factor, effector binding domain"/>
    <property type="match status" value="1"/>
</dbReference>